<comment type="similarity">
    <text evidence="1">Belongs to the RelE toxin family.</text>
</comment>
<dbReference type="RefSeq" id="WP_063976738.1">
    <property type="nucleotide sequence ID" value="NZ_LSTR01000044.1"/>
</dbReference>
<sequence>MAGIVTSRQAREDFKRIWHYIALDDEAAADRLLLAIDAKIARLRDFPNLGPARDEIFPGARTLVHGSYLVLYEYEAADQVEIVAVVEGMRDLDRLF</sequence>
<protein>
    <submittedName>
        <fullName evidence="3">Plasmid stabilization protein</fullName>
    </submittedName>
</protein>
<keyword evidence="2" id="KW-1277">Toxin-antitoxin system</keyword>
<proteinExistence type="inferred from homology"/>
<evidence type="ECO:0000256" key="1">
    <source>
        <dbReference type="ARBA" id="ARBA00006226"/>
    </source>
</evidence>
<evidence type="ECO:0000313" key="3">
    <source>
        <dbReference type="EMBL" id="OAH42135.1"/>
    </source>
</evidence>
<accession>A0A177JPH9</accession>
<dbReference type="AlphaFoldDB" id="A0A177JPH9"/>
<gene>
    <name evidence="3" type="ORF">AX777_22060</name>
</gene>
<dbReference type="Proteomes" id="UP000077262">
    <property type="component" value="Unassembled WGS sequence"/>
</dbReference>
<name>A0A177JPH9_SPHYA</name>
<dbReference type="EMBL" id="LSTR01000044">
    <property type="protein sequence ID" value="OAH42135.1"/>
    <property type="molecule type" value="Genomic_DNA"/>
</dbReference>
<dbReference type="InterPro" id="IPR007712">
    <property type="entry name" value="RelE/ParE_toxin"/>
</dbReference>
<dbReference type="InterPro" id="IPR035093">
    <property type="entry name" value="RelE/ParE_toxin_dom_sf"/>
</dbReference>
<comment type="caution">
    <text evidence="3">The sequence shown here is derived from an EMBL/GenBank/DDBJ whole genome shotgun (WGS) entry which is preliminary data.</text>
</comment>
<evidence type="ECO:0000256" key="2">
    <source>
        <dbReference type="ARBA" id="ARBA00022649"/>
    </source>
</evidence>
<dbReference type="Pfam" id="PF05016">
    <property type="entry name" value="ParE_toxin"/>
    <property type="match status" value="1"/>
</dbReference>
<dbReference type="Gene3D" id="3.30.2310.20">
    <property type="entry name" value="RelE-like"/>
    <property type="match status" value="1"/>
</dbReference>
<organism evidence="3 4">
    <name type="scientific">Sphingobium yanoikuyae</name>
    <name type="common">Sphingomonas yanoikuyae</name>
    <dbReference type="NCBI Taxonomy" id="13690"/>
    <lineage>
        <taxon>Bacteria</taxon>
        <taxon>Pseudomonadati</taxon>
        <taxon>Pseudomonadota</taxon>
        <taxon>Alphaproteobacteria</taxon>
        <taxon>Sphingomonadales</taxon>
        <taxon>Sphingomonadaceae</taxon>
        <taxon>Sphingobium</taxon>
    </lineage>
</organism>
<dbReference type="OrthoDB" id="8369899at2"/>
<evidence type="ECO:0000313" key="4">
    <source>
        <dbReference type="Proteomes" id="UP000077262"/>
    </source>
</evidence>
<reference evidence="3 4" key="1">
    <citation type="submission" date="2016-02" db="EMBL/GenBank/DDBJ databases">
        <authorList>
            <person name="Wen L."/>
            <person name="He K."/>
            <person name="Yang H."/>
        </authorList>
    </citation>
    <scope>NUCLEOTIDE SEQUENCE [LARGE SCALE GENOMIC DNA]</scope>
    <source>
        <strain evidence="3 4">CD09_2</strain>
    </source>
</reference>
<dbReference type="InterPro" id="IPR051803">
    <property type="entry name" value="TA_system_RelE-like_toxin"/>
</dbReference>
<dbReference type="PANTHER" id="PTHR33755">
    <property type="entry name" value="TOXIN PARE1-RELATED"/>
    <property type="match status" value="1"/>
</dbReference>